<dbReference type="Proteomes" id="UP000319700">
    <property type="component" value="Unassembled WGS sequence"/>
</dbReference>
<proteinExistence type="predicted"/>
<organism evidence="1 2">
    <name type="scientific">Flavobacterium pectinovorum</name>
    <dbReference type="NCBI Taxonomy" id="29533"/>
    <lineage>
        <taxon>Bacteria</taxon>
        <taxon>Pseudomonadati</taxon>
        <taxon>Bacteroidota</taxon>
        <taxon>Flavobacteriia</taxon>
        <taxon>Flavobacteriales</taxon>
        <taxon>Flavobacteriaceae</taxon>
        <taxon>Flavobacterium</taxon>
    </lineage>
</organism>
<reference evidence="1 2" key="1">
    <citation type="journal article" date="2019" name="Environ. Microbiol.">
        <title>Species interactions and distinct microbial communities in high Arctic permafrost affected cryosols are associated with the CH4 and CO2 gas fluxes.</title>
        <authorList>
            <person name="Altshuler I."/>
            <person name="Hamel J."/>
            <person name="Turney S."/>
            <person name="Magnuson E."/>
            <person name="Levesque R."/>
            <person name="Greer C."/>
            <person name="Whyte L.G."/>
        </authorList>
    </citation>
    <scope>NUCLEOTIDE SEQUENCE [LARGE SCALE GENOMIC DNA]</scope>
    <source>
        <strain evidence="1 2">42</strain>
    </source>
</reference>
<name>A0A502EG11_9FLAO</name>
<sequence length="271" mass="31510">MIPDKPQKKVVERIGETFPYLFENADKIIFNQSYTEIPLLKSFESFEKENFSDLLRILCTLGSLNLANEIKTDEKNYFLGEKLRIRKISNTKSSGLLTAKVTPQLENDQKGKSIIDIMDGTTKLFQMEMDYFIIDETSFKRIFESHYHAENTDDFTTSLPNTSIEYLSESEFNITVDEFTRNHCSGHFDNYQIVPGVFIGKCILKNIFKFSADIDLEIDNLELFLNKAMPINTVFNVNVKIMHLSKNLRNYKCTVTDNTTQYGYYFITFKN</sequence>
<gene>
    <name evidence="1" type="ORF">EAH81_20190</name>
</gene>
<protein>
    <submittedName>
        <fullName evidence="1">Uncharacterized protein</fullName>
    </submittedName>
</protein>
<accession>A0A502EG11</accession>
<evidence type="ECO:0000313" key="1">
    <source>
        <dbReference type="EMBL" id="TPG36144.1"/>
    </source>
</evidence>
<keyword evidence="2" id="KW-1185">Reference proteome</keyword>
<comment type="caution">
    <text evidence="1">The sequence shown here is derived from an EMBL/GenBank/DDBJ whole genome shotgun (WGS) entry which is preliminary data.</text>
</comment>
<dbReference type="AlphaFoldDB" id="A0A502EG11"/>
<dbReference type="RefSeq" id="WP_140510455.1">
    <property type="nucleotide sequence ID" value="NZ_RCZH01000015.1"/>
</dbReference>
<dbReference type="EMBL" id="RCZH01000015">
    <property type="protein sequence ID" value="TPG36144.1"/>
    <property type="molecule type" value="Genomic_DNA"/>
</dbReference>
<dbReference type="OrthoDB" id="9772788at2"/>
<evidence type="ECO:0000313" key="2">
    <source>
        <dbReference type="Proteomes" id="UP000319700"/>
    </source>
</evidence>